<organism evidence="3 4">
    <name type="scientific">Microctonus aethiopoides</name>
    <dbReference type="NCBI Taxonomy" id="144406"/>
    <lineage>
        <taxon>Eukaryota</taxon>
        <taxon>Metazoa</taxon>
        <taxon>Ecdysozoa</taxon>
        <taxon>Arthropoda</taxon>
        <taxon>Hexapoda</taxon>
        <taxon>Insecta</taxon>
        <taxon>Pterygota</taxon>
        <taxon>Neoptera</taxon>
        <taxon>Endopterygota</taxon>
        <taxon>Hymenoptera</taxon>
        <taxon>Apocrita</taxon>
        <taxon>Ichneumonoidea</taxon>
        <taxon>Braconidae</taxon>
        <taxon>Euphorinae</taxon>
        <taxon>Microctonus</taxon>
    </lineage>
</organism>
<dbReference type="Proteomes" id="UP001168990">
    <property type="component" value="Unassembled WGS sequence"/>
</dbReference>
<evidence type="ECO:0000313" key="4">
    <source>
        <dbReference type="Proteomes" id="UP001168990"/>
    </source>
</evidence>
<keyword evidence="4" id="KW-1185">Reference proteome</keyword>
<feature type="compositionally biased region" description="Basic and acidic residues" evidence="1">
    <location>
        <begin position="445"/>
        <end position="455"/>
    </location>
</feature>
<reference evidence="3" key="2">
    <citation type="submission" date="2023-03" db="EMBL/GenBank/DDBJ databases">
        <authorList>
            <person name="Inwood S.N."/>
            <person name="Skelly J.G."/>
            <person name="Guhlin J."/>
            <person name="Harrop T.W.R."/>
            <person name="Goldson S.G."/>
            <person name="Dearden P.K."/>
        </authorList>
    </citation>
    <scope>NUCLEOTIDE SEQUENCE</scope>
    <source>
        <strain evidence="3">Irish</strain>
        <tissue evidence="3">Whole body</tissue>
    </source>
</reference>
<evidence type="ECO:0000259" key="2">
    <source>
        <dbReference type="Pfam" id="PF14719"/>
    </source>
</evidence>
<dbReference type="Pfam" id="PF14719">
    <property type="entry name" value="PID_2"/>
    <property type="match status" value="1"/>
</dbReference>
<gene>
    <name evidence="3" type="ORF">PV328_007694</name>
</gene>
<dbReference type="PANTHER" id="PTHR11232">
    <property type="entry name" value="PHOSPHOTYROSINE INTERACTION DOMAIN-CONTAINING FAMILY MEMBER"/>
    <property type="match status" value="1"/>
</dbReference>
<proteinExistence type="predicted"/>
<reference evidence="3" key="1">
    <citation type="journal article" date="2023" name="bioRxiv">
        <title>Scaffold-level genome assemblies of two parasitoid biocontrol wasps reveal the parthenogenesis mechanism and an associated novel virus.</title>
        <authorList>
            <person name="Inwood S."/>
            <person name="Skelly J."/>
            <person name="Guhlin J."/>
            <person name="Harrop T."/>
            <person name="Goldson S."/>
            <person name="Dearden P."/>
        </authorList>
    </citation>
    <scope>NUCLEOTIDE SEQUENCE</scope>
    <source>
        <strain evidence="3">Irish</strain>
        <tissue evidence="3">Whole body</tissue>
    </source>
</reference>
<evidence type="ECO:0000256" key="1">
    <source>
        <dbReference type="SAM" id="MobiDB-lite"/>
    </source>
</evidence>
<comment type="caution">
    <text evidence="3">The sequence shown here is derived from an EMBL/GenBank/DDBJ whole genome shotgun (WGS) entry which is preliminary data.</text>
</comment>
<dbReference type="PANTHER" id="PTHR11232:SF2">
    <property type="entry name" value="FI05246P"/>
    <property type="match status" value="1"/>
</dbReference>
<dbReference type="InterPro" id="IPR011993">
    <property type="entry name" value="PH-like_dom_sf"/>
</dbReference>
<dbReference type="AlphaFoldDB" id="A0AA39C9A4"/>
<evidence type="ECO:0000313" key="3">
    <source>
        <dbReference type="EMBL" id="KAK0160266.1"/>
    </source>
</evidence>
<feature type="domain" description="PID" evidence="2">
    <location>
        <begin position="1"/>
        <end position="143"/>
    </location>
</feature>
<dbReference type="InterPro" id="IPR051133">
    <property type="entry name" value="Adapter_Engulfment-Domain"/>
</dbReference>
<accession>A0AA39C9A4</accession>
<protein>
    <recommendedName>
        <fullName evidence="2">PID domain-containing protein</fullName>
    </recommendedName>
</protein>
<feature type="region of interest" description="Disordered" evidence="1">
    <location>
        <begin position="441"/>
        <end position="461"/>
    </location>
</feature>
<dbReference type="EMBL" id="JAQQBS010001423">
    <property type="protein sequence ID" value="KAK0160266.1"/>
    <property type="molecule type" value="Genomic_DNA"/>
</dbReference>
<dbReference type="SUPFAM" id="SSF50729">
    <property type="entry name" value="PH domain-like"/>
    <property type="match status" value="1"/>
</dbReference>
<dbReference type="Gene3D" id="2.30.29.30">
    <property type="entry name" value="Pleckstrin-homology domain (PH domain)/Phosphotyrosine-binding domain (PTB)"/>
    <property type="match status" value="1"/>
</dbReference>
<name>A0AA39C9A4_9HYME</name>
<dbReference type="InterPro" id="IPR006020">
    <property type="entry name" value="PTB/PI_dom"/>
</dbReference>
<sequence>MKLTVTNGGLTATTKDHGLTEYWAHRITYSTASSFHPLLFVWIYRHEGRKLRPELRCHAALCTKESIAKKLATTLDGRLHQALHEFRRDKISRQNARLSLANAVYENPSLPRRKILLSTGGQNYRPPLERSRSAPKLSAIVEDSAAEEIEQKRLLEEMRSFKGVARSWRGQDSWSLARFVHALNHTAAPCEYLEDNQNVSSKCKSMSDSYSEHTAIDVQDGNMRVDSEILLDRKVLRTDQVIRSSSTAELGMNFTRSPHFLTCVRNASLYYSSRLSISRNKYDLLCRNGTDYALEEATKKLEKEELSNIFDFKDTQIFHELVDYRPLGDEDSIGMKDNAGTDMGGNVGEYFTHENQMDKPLTIQQSHLVTFESCDQIEICSDKRACVGVLPTAVFEKNKDKHAVKSFDDVDAHSDYDHIITEAIDGDEMMNINGNLQALNKMHQQRSESRKKADSTEDSVSKMMKKMTSASLCVSKSPEILTNDCLKALDIPNDSKLFSRVTTIDYEDQLSTMHSNEQLLTYQDFII</sequence>